<name>A0AAV1NDN7_SCOSC</name>
<comment type="caution">
    <text evidence="3">The sequence shown here is derived from an EMBL/GenBank/DDBJ whole genome shotgun (WGS) entry which is preliminary data.</text>
</comment>
<dbReference type="SMART" id="SM00233">
    <property type="entry name" value="PH"/>
    <property type="match status" value="1"/>
</dbReference>
<dbReference type="InterPro" id="IPR042986">
    <property type="entry name" value="PLEKHS1"/>
</dbReference>
<dbReference type="SUPFAM" id="SSF50729">
    <property type="entry name" value="PH domain-like"/>
    <property type="match status" value="1"/>
</dbReference>
<proteinExistence type="predicted"/>
<protein>
    <submittedName>
        <fullName evidence="3">Pleckstrin homology domain-containing family S member 1-like</fullName>
    </submittedName>
</protein>
<evidence type="ECO:0000313" key="3">
    <source>
        <dbReference type="EMBL" id="CAK6956626.1"/>
    </source>
</evidence>
<feature type="compositionally biased region" description="Polar residues" evidence="1">
    <location>
        <begin position="360"/>
        <end position="370"/>
    </location>
</feature>
<keyword evidence="4" id="KW-1185">Reference proteome</keyword>
<organism evidence="3 4">
    <name type="scientific">Scomber scombrus</name>
    <name type="common">Atlantic mackerel</name>
    <name type="synonym">Scomber vernalis</name>
    <dbReference type="NCBI Taxonomy" id="13677"/>
    <lineage>
        <taxon>Eukaryota</taxon>
        <taxon>Metazoa</taxon>
        <taxon>Chordata</taxon>
        <taxon>Craniata</taxon>
        <taxon>Vertebrata</taxon>
        <taxon>Euteleostomi</taxon>
        <taxon>Actinopterygii</taxon>
        <taxon>Neopterygii</taxon>
        <taxon>Teleostei</taxon>
        <taxon>Neoteleostei</taxon>
        <taxon>Acanthomorphata</taxon>
        <taxon>Pelagiaria</taxon>
        <taxon>Scombriformes</taxon>
        <taxon>Scombridae</taxon>
        <taxon>Scomber</taxon>
    </lineage>
</organism>
<dbReference type="EMBL" id="CAWUFR010000026">
    <property type="protein sequence ID" value="CAK6956626.1"/>
    <property type="molecule type" value="Genomic_DNA"/>
</dbReference>
<dbReference type="InterPro" id="IPR001849">
    <property type="entry name" value="PH_domain"/>
</dbReference>
<accession>A0AAV1NDN7</accession>
<reference evidence="3 4" key="1">
    <citation type="submission" date="2024-01" db="EMBL/GenBank/DDBJ databases">
        <authorList>
            <person name="Alioto T."/>
            <person name="Alioto T."/>
            <person name="Gomez Garrido J."/>
        </authorList>
    </citation>
    <scope>NUCLEOTIDE SEQUENCE [LARGE SCALE GENOMIC DNA]</scope>
</reference>
<evidence type="ECO:0000313" key="4">
    <source>
        <dbReference type="Proteomes" id="UP001314229"/>
    </source>
</evidence>
<dbReference type="PANTHER" id="PTHR47014">
    <property type="entry name" value="PLECKSTRIN HOMOLOGY DOMAIN-CONTAINING FAMILY S MEMBER 1"/>
    <property type="match status" value="1"/>
</dbReference>
<dbReference type="Proteomes" id="UP001314229">
    <property type="component" value="Unassembled WGS sequence"/>
</dbReference>
<dbReference type="InterPro" id="IPR011993">
    <property type="entry name" value="PH-like_dom_sf"/>
</dbReference>
<dbReference type="Gene3D" id="2.30.29.30">
    <property type="entry name" value="Pleckstrin-homology domain (PH domain)/Phosphotyrosine-binding domain (PTB)"/>
    <property type="match status" value="1"/>
</dbReference>
<dbReference type="AlphaFoldDB" id="A0AAV1NDN7"/>
<dbReference type="Pfam" id="PF00169">
    <property type="entry name" value="PH"/>
    <property type="match status" value="1"/>
</dbReference>
<evidence type="ECO:0000259" key="2">
    <source>
        <dbReference type="PROSITE" id="PS50003"/>
    </source>
</evidence>
<dbReference type="PROSITE" id="PS50003">
    <property type="entry name" value="PH_DOMAIN"/>
    <property type="match status" value="1"/>
</dbReference>
<gene>
    <name evidence="3" type="ORF">FSCOSCO3_A028767</name>
</gene>
<evidence type="ECO:0000256" key="1">
    <source>
        <dbReference type="SAM" id="MobiDB-lite"/>
    </source>
</evidence>
<sequence length="491" mass="55857">MRKHSASSRSSACCQRERGKQDFCTGAPQVWCHNEQDPEEPRCCVTSVLMSNLGGAVFYRPAKDVTEIRSGYLFKSPPSKRLKAEKSWKKRYFVLFKVSEQEHQLKYFRDHEEMDRPLGGIDLSQISLLYVSPQNHQRWSWIQKSFKCSPSCVLYIRAADRDYFLVGESSEYVDGWFSEIYNALINRPHKFVSPEEMKNRQQTIEVISNPLLRKKSSAIGTDKVAFGPMMKTRSKSDPFPNALDIITEKEKDEDHVRRRASEPVHPIYDYPRSYLRQTKVRENGETASWSSVDSVYETMTELKQDEQLAHAADCEVEAVNTGTLLRSVTQVFDKLKTQISPLPTCDEDTGAEDREETRLSDFSSSSSETGAISPVEMLERPNVKTLQKQGSTESLDPISPEERDIEVKQADLKKHLTLTEVDGKPSVSGWTGQLHLFHKGDQILAINDLHTVSAEEFNMYVSKSLKNEVRVTILRLPGCLPLHSSSCLCSD</sequence>
<dbReference type="PANTHER" id="PTHR47014:SF1">
    <property type="entry name" value="PLECKSTRIN HOMOLOGY DOMAIN-CONTAINING FAMILY S MEMBER 1"/>
    <property type="match status" value="1"/>
</dbReference>
<feature type="region of interest" description="Disordered" evidence="1">
    <location>
        <begin position="343"/>
        <end position="371"/>
    </location>
</feature>
<feature type="domain" description="PH" evidence="2">
    <location>
        <begin position="66"/>
        <end position="185"/>
    </location>
</feature>